<name>A0AAE0JAD6_9PEZI</name>
<dbReference type="InterPro" id="IPR057334">
    <property type="entry name" value="PH_2nd_LRR"/>
</dbReference>
<dbReference type="SUPFAM" id="SSF52047">
    <property type="entry name" value="RNI-like"/>
    <property type="match status" value="1"/>
</dbReference>
<feature type="compositionally biased region" description="Pro residues" evidence="1">
    <location>
        <begin position="1335"/>
        <end position="1347"/>
    </location>
</feature>
<sequence length="1470" mass="161811">MGLIGRGSLGTMMPVSIFPVDSRRRRKSILLPLKTDSDGSGSNASPVTTIPGSPASSSSVTVEGDHKLFSLSNLSHRTKRSHSSRDSSVFEYSVTGPAPGNTHHSNSTSSNSSANHNPQPSSFSHRRKLSKSQRPVSAPFEVMNRRSSGFSDDISRMSVADTLSTCTTTPATIEWKSQDVEGFSALETDQKLLTTKTPYLVVTADYLVKVKNRADVFALFPQLQSDGQRPASMGPPPEPILVVPTTSIVSVFVAESTKPSFGLEVWWKAQSGVSFLHTTFYFDLPTDRDEQLYNIVQTIRGPHIEEEDFARRSVEVSELIRTIQETEEPKFVNHNLQIFPVVPRGITRKESGFKQEDDPKKPQESPAFYLVIGPHLCYFIELQRGKNGDLVCKHKTFGLVTLELFKADWTIHQERFNITFRDPFQPPVTMELASRYYRHIIRDFCAVDRYLKPAWPQIWQSREIFHVTGLKETHLVTAGEDFGSVKRTLDAYLAAYRCPAVDWEINWKTKFAPEFRLLPAKDGNNYSPLQLLAVLRALRYNDYFNSLSFRDVDLGVLWSVSDHHARRGNVAWLSRTLVALGTEEIEILNISPVLHQEFHALAFCSENIRQIDFTNASKSYPGKVSTSGQDTPSLQFLTPVLELLKAGITRCNRLILAGNLLLQPDLAELAEALKAAPIQALDVSYCGLDDMSLRDLIITPLLDGPRMVQLLDLSGNPGRVACQTVPDLLYSLSDLRELNLAGSLRGEMAGPLLPIEALENLPGLELLDVSNYALNIPTLREIEEFLVLRGSKIDSQVPVRFRKLVLNRCAITGAKAARLFNAIGVNHGLYLCLNGNPVEEGIDALCDAIRQSQTPAGLSMEMIEFREESHYLSLIRALTETRYITSLSLLGTAPSTPSQGTCSREAIRVFERFFAENRSIRYLDISGFSGKLDDGQLAKGFGRSLIGLTRNKTLTYLRIRNQNLHEDAGILGKVISENRQLILFDCQDNKFNCTSFQFLAQSMRTNTQIIEFPVERRERDAIWKNTLQGLNRGPYGQILTSTTGTGTVPTKGKKREKKKHESHKSLSFGKMTQHAAANGSSSNLKDPLKEQETMLRTVLSRLFDELDGYLRRNRHALEEASGQMLDFEGLASDGQEEVWPGSPAAVDVENPIDDTGRNTVDTSPTEQGAGGQGGLLAPDTAAMLKARRVTVRSSMLASGKYNIGAYPSPPTLPPPPIPSFSLFPDISETTLDPVTEVDTPMFEFQRELELAAESAINDSGDGTPLFTNEISRNGTPISTNEISRNGTPLSTNEISRNSGIYANGTGYGSSGYLSHHSASSSRSEDIRPMTMSAMPSPPTMAPPPVPRRPVSSRNSSFTPPAPPTRAGSSGYLSHHSASSSRSEDISPMTMPATPSPPTTAPPPVPRKPVSSRNSSFMPPAPPTMAPPPPPRPLSTSTSTATKRGGTIIEVEEGDSSLSKLLRDFEATGFA</sequence>
<dbReference type="PANTHER" id="PTHR24114">
    <property type="entry name" value="LEUCINE RICH REPEAT FAMILY PROTEIN"/>
    <property type="match status" value="1"/>
</dbReference>
<evidence type="ECO:0000313" key="3">
    <source>
        <dbReference type="EMBL" id="KAK3340251.1"/>
    </source>
</evidence>
<feature type="region of interest" description="Disordered" evidence="1">
    <location>
        <begin position="1312"/>
        <end position="1451"/>
    </location>
</feature>
<dbReference type="Pfam" id="PF25353">
    <property type="entry name" value="PH_2nd_LRR"/>
    <property type="match status" value="1"/>
</dbReference>
<dbReference type="RefSeq" id="XP_062679193.1">
    <property type="nucleotide sequence ID" value="XM_062822506.1"/>
</dbReference>
<dbReference type="InterPro" id="IPR032675">
    <property type="entry name" value="LRR_dom_sf"/>
</dbReference>
<dbReference type="PRINTS" id="PR01217">
    <property type="entry name" value="PRICHEXTENSN"/>
</dbReference>
<feature type="region of interest" description="Disordered" evidence="1">
    <location>
        <begin position="1146"/>
        <end position="1176"/>
    </location>
</feature>
<dbReference type="GeneID" id="87859660"/>
<dbReference type="Gene3D" id="3.80.10.10">
    <property type="entry name" value="Ribonuclease Inhibitor"/>
    <property type="match status" value="1"/>
</dbReference>
<feature type="region of interest" description="Disordered" evidence="1">
    <location>
        <begin position="73"/>
        <end position="144"/>
    </location>
</feature>
<dbReference type="EMBL" id="JAUEPP010000006">
    <property type="protein sequence ID" value="KAK3340251.1"/>
    <property type="molecule type" value="Genomic_DNA"/>
</dbReference>
<organism evidence="3 4">
    <name type="scientific">Neurospora tetraspora</name>
    <dbReference type="NCBI Taxonomy" id="94610"/>
    <lineage>
        <taxon>Eukaryota</taxon>
        <taxon>Fungi</taxon>
        <taxon>Dikarya</taxon>
        <taxon>Ascomycota</taxon>
        <taxon>Pezizomycotina</taxon>
        <taxon>Sordariomycetes</taxon>
        <taxon>Sordariomycetidae</taxon>
        <taxon>Sordariales</taxon>
        <taxon>Sordariaceae</taxon>
        <taxon>Neurospora</taxon>
    </lineage>
</organism>
<dbReference type="InterPro" id="IPR052394">
    <property type="entry name" value="LRR-containing"/>
</dbReference>
<comment type="caution">
    <text evidence="3">The sequence shown here is derived from an EMBL/GenBank/DDBJ whole genome shotgun (WGS) entry which is preliminary data.</text>
</comment>
<feature type="compositionally biased region" description="Polar residues" evidence="1">
    <location>
        <begin position="38"/>
        <end position="61"/>
    </location>
</feature>
<evidence type="ECO:0000256" key="1">
    <source>
        <dbReference type="SAM" id="MobiDB-lite"/>
    </source>
</evidence>
<dbReference type="PANTHER" id="PTHR24114:SF2">
    <property type="entry name" value="F-BOX DOMAIN-CONTAINING PROTEIN-RELATED"/>
    <property type="match status" value="1"/>
</dbReference>
<dbReference type="Proteomes" id="UP001278500">
    <property type="component" value="Unassembled WGS sequence"/>
</dbReference>
<feature type="compositionally biased region" description="Low complexity" evidence="1">
    <location>
        <begin position="1312"/>
        <end position="1321"/>
    </location>
</feature>
<keyword evidence="4" id="KW-1185">Reference proteome</keyword>
<feature type="compositionally biased region" description="Low complexity" evidence="1">
    <location>
        <begin position="1368"/>
        <end position="1392"/>
    </location>
</feature>
<feature type="region of interest" description="Disordered" evidence="1">
    <location>
        <begin position="1256"/>
        <end position="1295"/>
    </location>
</feature>
<feature type="region of interest" description="Disordered" evidence="1">
    <location>
        <begin position="31"/>
        <end position="61"/>
    </location>
</feature>
<feature type="compositionally biased region" description="Pro residues" evidence="1">
    <location>
        <begin position="1418"/>
        <end position="1432"/>
    </location>
</feature>
<accession>A0AAE0JAD6</accession>
<reference evidence="3" key="1">
    <citation type="journal article" date="2023" name="Mol. Phylogenet. Evol.">
        <title>Genome-scale phylogeny and comparative genomics of the fungal order Sordariales.</title>
        <authorList>
            <person name="Hensen N."/>
            <person name="Bonometti L."/>
            <person name="Westerberg I."/>
            <person name="Brannstrom I.O."/>
            <person name="Guillou S."/>
            <person name="Cros-Aarteil S."/>
            <person name="Calhoun S."/>
            <person name="Haridas S."/>
            <person name="Kuo A."/>
            <person name="Mondo S."/>
            <person name="Pangilinan J."/>
            <person name="Riley R."/>
            <person name="LaButti K."/>
            <person name="Andreopoulos B."/>
            <person name="Lipzen A."/>
            <person name="Chen C."/>
            <person name="Yan M."/>
            <person name="Daum C."/>
            <person name="Ng V."/>
            <person name="Clum A."/>
            <person name="Steindorff A."/>
            <person name="Ohm R.A."/>
            <person name="Martin F."/>
            <person name="Silar P."/>
            <person name="Natvig D.O."/>
            <person name="Lalanne C."/>
            <person name="Gautier V."/>
            <person name="Ament-Velasquez S.L."/>
            <person name="Kruys A."/>
            <person name="Hutchinson M.I."/>
            <person name="Powell A.J."/>
            <person name="Barry K."/>
            <person name="Miller A.N."/>
            <person name="Grigoriev I.V."/>
            <person name="Debuchy R."/>
            <person name="Gladieux P."/>
            <person name="Hiltunen Thoren M."/>
            <person name="Johannesson H."/>
        </authorList>
    </citation>
    <scope>NUCLEOTIDE SEQUENCE</scope>
    <source>
        <strain evidence="3">CBS 560.94</strain>
    </source>
</reference>
<feature type="compositionally biased region" description="Low complexity" evidence="1">
    <location>
        <begin position="101"/>
        <end position="117"/>
    </location>
</feature>
<feature type="compositionally biased region" description="Pro residues" evidence="1">
    <location>
        <begin position="1393"/>
        <end position="1406"/>
    </location>
</feature>
<feature type="compositionally biased region" description="Polar residues" evidence="1">
    <location>
        <begin position="1265"/>
        <end position="1295"/>
    </location>
</feature>
<gene>
    <name evidence="3" type="ORF">B0H65DRAFT_253098</name>
</gene>
<feature type="domain" description="LRR-containing protein second PH" evidence="2">
    <location>
        <begin position="317"/>
        <end position="457"/>
    </location>
</feature>
<feature type="compositionally biased region" description="Polar residues" evidence="1">
    <location>
        <begin position="1157"/>
        <end position="1166"/>
    </location>
</feature>
<proteinExistence type="predicted"/>
<feature type="region of interest" description="Disordered" evidence="1">
    <location>
        <begin position="1034"/>
        <end position="1088"/>
    </location>
</feature>
<protein>
    <recommendedName>
        <fullName evidence="2">LRR-containing protein second PH domain-containing protein</fullName>
    </recommendedName>
</protein>
<feature type="compositionally biased region" description="Low complexity" evidence="1">
    <location>
        <begin position="1040"/>
        <end position="1050"/>
    </location>
</feature>
<evidence type="ECO:0000259" key="2">
    <source>
        <dbReference type="Pfam" id="PF25353"/>
    </source>
</evidence>
<evidence type="ECO:0000313" key="4">
    <source>
        <dbReference type="Proteomes" id="UP001278500"/>
    </source>
</evidence>
<feature type="compositionally biased region" description="Low complexity" evidence="1">
    <location>
        <begin position="1407"/>
        <end position="1417"/>
    </location>
</feature>
<feature type="compositionally biased region" description="Basic residues" evidence="1">
    <location>
        <begin position="1051"/>
        <end position="1062"/>
    </location>
</feature>
<reference evidence="3" key="2">
    <citation type="submission" date="2023-06" db="EMBL/GenBank/DDBJ databases">
        <authorList>
            <consortium name="Lawrence Berkeley National Laboratory"/>
            <person name="Haridas S."/>
            <person name="Hensen N."/>
            <person name="Bonometti L."/>
            <person name="Westerberg I."/>
            <person name="Brannstrom I.O."/>
            <person name="Guillou S."/>
            <person name="Cros-Aarteil S."/>
            <person name="Calhoun S."/>
            <person name="Kuo A."/>
            <person name="Mondo S."/>
            <person name="Pangilinan J."/>
            <person name="Riley R."/>
            <person name="Labutti K."/>
            <person name="Andreopoulos B."/>
            <person name="Lipzen A."/>
            <person name="Chen C."/>
            <person name="Yanf M."/>
            <person name="Daum C."/>
            <person name="Ng V."/>
            <person name="Clum A."/>
            <person name="Steindorff A."/>
            <person name="Ohm R."/>
            <person name="Martin F."/>
            <person name="Silar P."/>
            <person name="Natvig D."/>
            <person name="Lalanne C."/>
            <person name="Gautier V."/>
            <person name="Ament-Velasquez S.L."/>
            <person name="Kruys A."/>
            <person name="Hutchinson M.I."/>
            <person name="Powell A.J."/>
            <person name="Barry K."/>
            <person name="Miller A.N."/>
            <person name="Grigoriev I.V."/>
            <person name="Debuchy R."/>
            <person name="Gladieux P."/>
            <person name="Thoren M.H."/>
            <person name="Johannesson H."/>
        </authorList>
    </citation>
    <scope>NUCLEOTIDE SEQUENCE</scope>
    <source>
        <strain evidence="3">CBS 560.94</strain>
    </source>
</reference>